<reference evidence="1" key="1">
    <citation type="journal article" date="2021" name="New Phytol.">
        <title>Evolutionary innovations through gain and loss of genes in the ectomycorrhizal Boletales.</title>
        <authorList>
            <person name="Wu G."/>
            <person name="Miyauchi S."/>
            <person name="Morin E."/>
            <person name="Kuo A."/>
            <person name="Drula E."/>
            <person name="Varga T."/>
            <person name="Kohler A."/>
            <person name="Feng B."/>
            <person name="Cao Y."/>
            <person name="Lipzen A."/>
            <person name="Daum C."/>
            <person name="Hundley H."/>
            <person name="Pangilinan J."/>
            <person name="Johnson J."/>
            <person name="Barry K."/>
            <person name="LaButti K."/>
            <person name="Ng V."/>
            <person name="Ahrendt S."/>
            <person name="Min B."/>
            <person name="Choi I.G."/>
            <person name="Park H."/>
            <person name="Plett J.M."/>
            <person name="Magnuson J."/>
            <person name="Spatafora J.W."/>
            <person name="Nagy L.G."/>
            <person name="Henrissat B."/>
            <person name="Grigoriev I.V."/>
            <person name="Yang Z.L."/>
            <person name="Xu J."/>
            <person name="Martin F.M."/>
        </authorList>
    </citation>
    <scope>NUCLEOTIDE SEQUENCE</scope>
    <source>
        <strain evidence="1">KUC20120723A-06</strain>
    </source>
</reference>
<keyword evidence="2" id="KW-1185">Reference proteome</keyword>
<comment type="caution">
    <text evidence="1">The sequence shown here is derived from an EMBL/GenBank/DDBJ whole genome shotgun (WGS) entry which is preliminary data.</text>
</comment>
<evidence type="ECO:0000313" key="1">
    <source>
        <dbReference type="EMBL" id="KAH7921002.1"/>
    </source>
</evidence>
<dbReference type="Proteomes" id="UP000790709">
    <property type="component" value="Unassembled WGS sequence"/>
</dbReference>
<accession>A0ACB8B899</accession>
<name>A0ACB8B899_9AGAM</name>
<feature type="non-terminal residue" evidence="1">
    <location>
        <position position="83"/>
    </location>
</feature>
<sequence>MSAINDSRRGLSDPLLSHLIALLSTYELCPMSTPPPRYDGPTDWQTDTILRSLGAVARRMYTAEETLASIKASECWVGNGPET</sequence>
<evidence type="ECO:0000313" key="2">
    <source>
        <dbReference type="Proteomes" id="UP000790709"/>
    </source>
</evidence>
<gene>
    <name evidence="1" type="ORF">BV22DRAFT_967151</name>
</gene>
<proteinExistence type="predicted"/>
<dbReference type="EMBL" id="MU266547">
    <property type="protein sequence ID" value="KAH7921002.1"/>
    <property type="molecule type" value="Genomic_DNA"/>
</dbReference>
<organism evidence="1 2">
    <name type="scientific">Leucogyrophana mollusca</name>
    <dbReference type="NCBI Taxonomy" id="85980"/>
    <lineage>
        <taxon>Eukaryota</taxon>
        <taxon>Fungi</taxon>
        <taxon>Dikarya</taxon>
        <taxon>Basidiomycota</taxon>
        <taxon>Agaricomycotina</taxon>
        <taxon>Agaricomycetes</taxon>
        <taxon>Agaricomycetidae</taxon>
        <taxon>Boletales</taxon>
        <taxon>Boletales incertae sedis</taxon>
        <taxon>Leucogyrophana</taxon>
    </lineage>
</organism>
<protein>
    <submittedName>
        <fullName evidence="1">Uncharacterized protein</fullName>
    </submittedName>
</protein>